<proteinExistence type="predicted"/>
<dbReference type="Gene3D" id="1.25.40.10">
    <property type="entry name" value="Tetratricopeptide repeat domain"/>
    <property type="match status" value="1"/>
</dbReference>
<dbReference type="SUPFAM" id="SSF81901">
    <property type="entry name" value="HCP-like"/>
    <property type="match status" value="1"/>
</dbReference>
<dbReference type="Proteomes" id="UP001628193">
    <property type="component" value="Unassembled WGS sequence"/>
</dbReference>
<keyword evidence="2" id="KW-1185">Reference proteome</keyword>
<gene>
    <name evidence="1" type="ORF">SIID45300_01892</name>
</gene>
<sequence length="114" mass="12694">MKFTPIIDLFLDQQDEQFTNAVRSFERQDYAQAFTAFESLARQDDPQAQINLAIMLRDGLGRAADPIGALAWLERATAQGDEIARVEHNLLKQRLTSEQVASASLRATELMAAA</sequence>
<evidence type="ECO:0000313" key="2">
    <source>
        <dbReference type="Proteomes" id="UP001628193"/>
    </source>
</evidence>
<evidence type="ECO:0008006" key="3">
    <source>
        <dbReference type="Google" id="ProtNLM"/>
    </source>
</evidence>
<dbReference type="InterPro" id="IPR011990">
    <property type="entry name" value="TPR-like_helical_dom_sf"/>
</dbReference>
<name>A0ABQ0C9K2_9PROT</name>
<dbReference type="EMBL" id="BAAFGK010000004">
    <property type="protein sequence ID" value="GAB0057561.1"/>
    <property type="molecule type" value="Genomic_DNA"/>
</dbReference>
<dbReference type="InterPro" id="IPR006597">
    <property type="entry name" value="Sel1-like"/>
</dbReference>
<reference evidence="1 2" key="2">
    <citation type="submission" date="2024-09" db="EMBL/GenBank/DDBJ databases">
        <title>Draft genome sequence of Candidatus Magnetaquicoccaceae bacterium FCR-1.</title>
        <authorList>
            <person name="Shimoshige H."/>
            <person name="Shimamura S."/>
            <person name="Taoka A."/>
            <person name="Kobayashi H."/>
            <person name="Maekawa T."/>
        </authorList>
    </citation>
    <scope>NUCLEOTIDE SEQUENCE [LARGE SCALE GENOMIC DNA]</scope>
    <source>
        <strain evidence="1 2">FCR-1</strain>
    </source>
</reference>
<evidence type="ECO:0000313" key="1">
    <source>
        <dbReference type="EMBL" id="GAB0057561.1"/>
    </source>
</evidence>
<comment type="caution">
    <text evidence="1">The sequence shown here is derived from an EMBL/GenBank/DDBJ whole genome shotgun (WGS) entry which is preliminary data.</text>
</comment>
<dbReference type="RefSeq" id="WP_420905253.1">
    <property type="nucleotide sequence ID" value="NZ_BAAFGK010000004.1"/>
</dbReference>
<accession>A0ABQ0C9K2</accession>
<organism evidence="1 2">
    <name type="scientific">Candidatus Magnetaquiglobus chichijimensis</name>
    <dbReference type="NCBI Taxonomy" id="3141448"/>
    <lineage>
        <taxon>Bacteria</taxon>
        <taxon>Pseudomonadati</taxon>
        <taxon>Pseudomonadota</taxon>
        <taxon>Magnetococcia</taxon>
        <taxon>Magnetococcales</taxon>
        <taxon>Candidatus Magnetaquicoccaceae</taxon>
        <taxon>Candidatus Magnetaquiglobus</taxon>
    </lineage>
</organism>
<protein>
    <recommendedName>
        <fullName evidence="3">Sel1 repeat family protein</fullName>
    </recommendedName>
</protein>
<reference evidence="1 2" key="1">
    <citation type="submission" date="2024-05" db="EMBL/GenBank/DDBJ databases">
        <authorList>
            <consortium name="Candidatus Magnetaquicoccaceae bacterium FCR-1 genome sequencing consortium"/>
            <person name="Shimoshige H."/>
            <person name="Shimamura S."/>
            <person name="Taoka A."/>
            <person name="Kobayashi H."/>
            <person name="Maekawa T."/>
        </authorList>
    </citation>
    <scope>NUCLEOTIDE SEQUENCE [LARGE SCALE GENOMIC DNA]</scope>
    <source>
        <strain evidence="1 2">FCR-1</strain>
    </source>
</reference>
<dbReference type="SMART" id="SM00671">
    <property type="entry name" value="SEL1"/>
    <property type="match status" value="1"/>
</dbReference>